<keyword evidence="3" id="KW-1185">Reference proteome</keyword>
<dbReference type="Proteomes" id="UP000076532">
    <property type="component" value="Unassembled WGS sequence"/>
</dbReference>
<proteinExistence type="predicted"/>
<feature type="compositionally biased region" description="Basic and acidic residues" evidence="1">
    <location>
        <begin position="174"/>
        <end position="183"/>
    </location>
</feature>
<feature type="compositionally biased region" description="Basic and acidic residues" evidence="1">
    <location>
        <begin position="133"/>
        <end position="143"/>
    </location>
</feature>
<organism evidence="2 3">
    <name type="scientific">Athelia psychrophila</name>
    <dbReference type="NCBI Taxonomy" id="1759441"/>
    <lineage>
        <taxon>Eukaryota</taxon>
        <taxon>Fungi</taxon>
        <taxon>Dikarya</taxon>
        <taxon>Basidiomycota</taxon>
        <taxon>Agaricomycotina</taxon>
        <taxon>Agaricomycetes</taxon>
        <taxon>Agaricomycetidae</taxon>
        <taxon>Atheliales</taxon>
        <taxon>Atheliaceae</taxon>
        <taxon>Athelia</taxon>
    </lineage>
</organism>
<accession>A0A166NB69</accession>
<protein>
    <submittedName>
        <fullName evidence="2">Uncharacterized protein</fullName>
    </submittedName>
</protein>
<dbReference type="OrthoDB" id="4062651at2759"/>
<feature type="region of interest" description="Disordered" evidence="1">
    <location>
        <begin position="80"/>
        <end position="183"/>
    </location>
</feature>
<gene>
    <name evidence="2" type="ORF">FIBSPDRAFT_856624</name>
</gene>
<reference evidence="2 3" key="1">
    <citation type="journal article" date="2016" name="Mol. Biol. Evol.">
        <title>Comparative Genomics of Early-Diverging Mushroom-Forming Fungi Provides Insights into the Origins of Lignocellulose Decay Capabilities.</title>
        <authorList>
            <person name="Nagy L.G."/>
            <person name="Riley R."/>
            <person name="Tritt A."/>
            <person name="Adam C."/>
            <person name="Daum C."/>
            <person name="Floudas D."/>
            <person name="Sun H."/>
            <person name="Yadav J.S."/>
            <person name="Pangilinan J."/>
            <person name="Larsson K.H."/>
            <person name="Matsuura K."/>
            <person name="Barry K."/>
            <person name="Labutti K."/>
            <person name="Kuo R."/>
            <person name="Ohm R.A."/>
            <person name="Bhattacharya S.S."/>
            <person name="Shirouzu T."/>
            <person name="Yoshinaga Y."/>
            <person name="Martin F.M."/>
            <person name="Grigoriev I.V."/>
            <person name="Hibbett D.S."/>
        </authorList>
    </citation>
    <scope>NUCLEOTIDE SEQUENCE [LARGE SCALE GENOMIC DNA]</scope>
    <source>
        <strain evidence="2 3">CBS 109695</strain>
    </source>
</reference>
<feature type="compositionally biased region" description="Basic and acidic residues" evidence="1">
    <location>
        <begin position="80"/>
        <end position="89"/>
    </location>
</feature>
<sequence>MLDWDSTKIVFTKRTLLEFLKSTGTTVDPNFTNLSKLPRYATFGTLAAGALSDTQDPVAAEASGAQTHDTFIPTRRVRDPPGGKHHDIFANDQEDDALSTAPPKLTEEEASTAGPAAVINSPPLSENTSPDFKPSRRVREMPGGRDSISNLWNDDAPQEQFKPTRRVRQGPGGTDRDHVTGIF</sequence>
<evidence type="ECO:0000313" key="2">
    <source>
        <dbReference type="EMBL" id="KZP24830.1"/>
    </source>
</evidence>
<dbReference type="EMBL" id="KV417524">
    <property type="protein sequence ID" value="KZP24830.1"/>
    <property type="molecule type" value="Genomic_DNA"/>
</dbReference>
<dbReference type="AlphaFoldDB" id="A0A166NB69"/>
<name>A0A166NB69_9AGAM</name>
<evidence type="ECO:0000256" key="1">
    <source>
        <dbReference type="SAM" id="MobiDB-lite"/>
    </source>
</evidence>
<dbReference type="STRING" id="436010.A0A166NB69"/>
<evidence type="ECO:0000313" key="3">
    <source>
        <dbReference type="Proteomes" id="UP000076532"/>
    </source>
</evidence>